<proteinExistence type="predicted"/>
<dbReference type="SUPFAM" id="SSF141371">
    <property type="entry name" value="PilZ domain-like"/>
    <property type="match status" value="1"/>
</dbReference>
<dbReference type="InterPro" id="IPR009875">
    <property type="entry name" value="PilZ_domain"/>
</dbReference>
<keyword evidence="3" id="KW-1185">Reference proteome</keyword>
<gene>
    <name evidence="2" type="ORF">KCG34_15090</name>
</gene>
<reference evidence="2" key="1">
    <citation type="submission" date="2021-04" db="EMBL/GenBank/DDBJ databases">
        <title>The complete genome sequence of Caulobacter sp. S6.</title>
        <authorList>
            <person name="Tang Y."/>
            <person name="Ouyang W."/>
            <person name="Liu Q."/>
            <person name="Huang B."/>
            <person name="Guo Z."/>
            <person name="Lei P."/>
        </authorList>
    </citation>
    <scope>NUCLEOTIDE SEQUENCE</scope>
    <source>
        <strain evidence="2">S6</strain>
    </source>
</reference>
<dbReference type="RefSeq" id="WP_211936468.1">
    <property type="nucleotide sequence ID" value="NZ_CP073078.1"/>
</dbReference>
<dbReference type="KEGG" id="caul:KCG34_15090"/>
<organism evidence="2 3">
    <name type="scientific">Phenylobacterium montanum</name>
    <dbReference type="NCBI Taxonomy" id="2823693"/>
    <lineage>
        <taxon>Bacteria</taxon>
        <taxon>Pseudomonadati</taxon>
        <taxon>Pseudomonadota</taxon>
        <taxon>Alphaproteobacteria</taxon>
        <taxon>Caulobacterales</taxon>
        <taxon>Caulobacteraceae</taxon>
        <taxon>Phenylobacterium</taxon>
    </lineage>
</organism>
<dbReference type="EMBL" id="CP073078">
    <property type="protein sequence ID" value="QUD86416.1"/>
    <property type="molecule type" value="Genomic_DNA"/>
</dbReference>
<dbReference type="Pfam" id="PF07238">
    <property type="entry name" value="PilZ"/>
    <property type="match status" value="1"/>
</dbReference>
<evidence type="ECO:0000259" key="1">
    <source>
        <dbReference type="Pfam" id="PF07238"/>
    </source>
</evidence>
<evidence type="ECO:0000313" key="3">
    <source>
        <dbReference type="Proteomes" id="UP000676409"/>
    </source>
</evidence>
<dbReference type="GO" id="GO:0035438">
    <property type="term" value="F:cyclic-di-GMP binding"/>
    <property type="evidence" value="ECO:0007669"/>
    <property type="project" value="InterPro"/>
</dbReference>
<sequence length="112" mass="12697">MPTDGADPRRSEPRLRTLLSGKLVFGTHDLTADCAVRNLSERGAKLHTTLAANLPRELWLIMVKKGCAYRATVCWRRGDEVGVRFESEHDLTRNTDPDLVAVRRVWREVAAR</sequence>
<evidence type="ECO:0000313" key="2">
    <source>
        <dbReference type="EMBL" id="QUD86416.1"/>
    </source>
</evidence>
<protein>
    <submittedName>
        <fullName evidence="2">PilZ domain-containing protein</fullName>
    </submittedName>
</protein>
<accession>A0A975IUN0</accession>
<feature type="domain" description="PilZ" evidence="1">
    <location>
        <begin position="9"/>
        <end position="88"/>
    </location>
</feature>
<dbReference type="AlphaFoldDB" id="A0A975IUN0"/>
<name>A0A975IUN0_9CAUL</name>
<dbReference type="Proteomes" id="UP000676409">
    <property type="component" value="Chromosome"/>
</dbReference>